<dbReference type="InterPro" id="IPR036890">
    <property type="entry name" value="HATPase_C_sf"/>
</dbReference>
<keyword evidence="6" id="KW-0418">Kinase</keyword>
<dbReference type="PRINTS" id="PR00344">
    <property type="entry name" value="BCTRLSENSOR"/>
</dbReference>
<accession>A0A1I3T9V9</accession>
<evidence type="ECO:0000256" key="2">
    <source>
        <dbReference type="ARBA" id="ARBA00012438"/>
    </source>
</evidence>
<evidence type="ECO:0000256" key="1">
    <source>
        <dbReference type="ARBA" id="ARBA00000085"/>
    </source>
</evidence>
<dbReference type="InterPro" id="IPR001610">
    <property type="entry name" value="PAC"/>
</dbReference>
<dbReference type="NCBIfam" id="TIGR00229">
    <property type="entry name" value="sensory_box"/>
    <property type="match status" value="3"/>
</dbReference>
<evidence type="ECO:0000313" key="13">
    <source>
        <dbReference type="EMBL" id="SFJ67353.1"/>
    </source>
</evidence>
<dbReference type="OrthoDB" id="5479699at2"/>
<dbReference type="Pfam" id="PF02518">
    <property type="entry name" value="HATPase_c"/>
    <property type="match status" value="1"/>
</dbReference>
<dbReference type="Gene3D" id="3.30.565.10">
    <property type="entry name" value="Histidine kinase-like ATPase, C-terminal domain"/>
    <property type="match status" value="1"/>
</dbReference>
<dbReference type="PROSITE" id="PS50112">
    <property type="entry name" value="PAS"/>
    <property type="match status" value="2"/>
</dbReference>
<dbReference type="PANTHER" id="PTHR43065">
    <property type="entry name" value="SENSOR HISTIDINE KINASE"/>
    <property type="match status" value="1"/>
</dbReference>
<feature type="domain" description="PAC" evidence="12">
    <location>
        <begin position="274"/>
        <end position="326"/>
    </location>
</feature>
<feature type="domain" description="PAS" evidence="11">
    <location>
        <begin position="327"/>
        <end position="379"/>
    </location>
</feature>
<dbReference type="SMART" id="SM00387">
    <property type="entry name" value="HATPase_c"/>
    <property type="match status" value="1"/>
</dbReference>
<dbReference type="InterPro" id="IPR035965">
    <property type="entry name" value="PAS-like_dom_sf"/>
</dbReference>
<keyword evidence="5" id="KW-0547">Nucleotide-binding</keyword>
<dbReference type="PANTHER" id="PTHR43065:SF42">
    <property type="entry name" value="TWO-COMPONENT SENSOR PPRA"/>
    <property type="match status" value="1"/>
</dbReference>
<keyword evidence="3" id="KW-0597">Phosphoprotein</keyword>
<evidence type="ECO:0000256" key="7">
    <source>
        <dbReference type="ARBA" id="ARBA00022840"/>
    </source>
</evidence>
<dbReference type="SMART" id="SM00091">
    <property type="entry name" value="PAS"/>
    <property type="match status" value="3"/>
</dbReference>
<evidence type="ECO:0000256" key="3">
    <source>
        <dbReference type="ARBA" id="ARBA00022553"/>
    </source>
</evidence>
<dbReference type="AlphaFoldDB" id="A0A1I3T9V9"/>
<keyword evidence="9" id="KW-0175">Coiled coil</keyword>
<dbReference type="InterPro" id="IPR005467">
    <property type="entry name" value="His_kinase_dom"/>
</dbReference>
<keyword evidence="7" id="KW-0067">ATP-binding</keyword>
<sequence length="708" mass="80143">MDNQLIGDPQPAGQPEDLVRLLAAKDLEIAAMQKKLEKYEAIFQGLSDGVLLIDETLSECNQEACQIWKCEKEDIIGFFPSDFAPLFQPDGENSYEIAQKKVSEALHGNIQKFEWKDIRRDGIMIDTQVILNRIEVDGKGYVLATFKDITDLKIKENEKQALLHMMEKIIEDRTRTLQEYNESLNEEIARRKRTERNLEHAYMELEHIFDTSGDGILVLDSDRNIVRANLAFAELVEQPVEGIMGKKCFDIFPCRHKCTDHCIIQEIVVGSSKTDFEKEFVSVSGERKSCRVKAAALRNEGGEVLGIVKNYKDLTSYKRWVDRLQESEEFHRITLESIWDAIFLTTDDGRIVFVSCNVTGIFGYDSDEILGFDTIFELVGNRFYSGLELESTREIRNLELEITDKAGQKRTLIANVKRAALRSGTTLIAFRDITERKNAERRAKIEYEQLVQAGKMVSLGILVSGVAHEINNPNNSIILNIPLLSRMWYDARVILDEYMEENGDFMLGSLRYSYAREHVPQLFSGVMTSSRRIKHIVQDLKNYARQGSSVMNEVIDINGVLRAAVLLLDNQLQKATSRLEIGYGFGMPHFRGNFQKIEQVIINILQNACEAVDDKSKAIRVRTGFDTSLGQTWLEVADEGQGISDEDLPHVTDPFYTTKRTCGGTGLGLSISSRIMQEHGGELTIHSRLGEGTRVRLTFPARQEGGAA</sequence>
<evidence type="ECO:0000313" key="14">
    <source>
        <dbReference type="Proteomes" id="UP000198635"/>
    </source>
</evidence>
<dbReference type="Proteomes" id="UP000198635">
    <property type="component" value="Unassembled WGS sequence"/>
</dbReference>
<dbReference type="Pfam" id="PF00989">
    <property type="entry name" value="PAS"/>
    <property type="match status" value="1"/>
</dbReference>
<dbReference type="Pfam" id="PF13188">
    <property type="entry name" value="PAS_8"/>
    <property type="match status" value="1"/>
</dbReference>
<dbReference type="PROSITE" id="PS50113">
    <property type="entry name" value="PAC"/>
    <property type="match status" value="1"/>
</dbReference>
<dbReference type="Gene3D" id="1.10.287.130">
    <property type="match status" value="1"/>
</dbReference>
<dbReference type="InterPro" id="IPR000700">
    <property type="entry name" value="PAS-assoc_C"/>
</dbReference>
<dbReference type="CDD" id="cd00082">
    <property type="entry name" value="HisKA"/>
    <property type="match status" value="1"/>
</dbReference>
<dbReference type="GO" id="GO:0000155">
    <property type="term" value="F:phosphorelay sensor kinase activity"/>
    <property type="evidence" value="ECO:0007669"/>
    <property type="project" value="InterPro"/>
</dbReference>
<evidence type="ECO:0000256" key="9">
    <source>
        <dbReference type="SAM" id="Coils"/>
    </source>
</evidence>
<evidence type="ECO:0000259" key="10">
    <source>
        <dbReference type="PROSITE" id="PS50109"/>
    </source>
</evidence>
<keyword evidence="4" id="KW-0808">Transferase</keyword>
<reference evidence="14" key="1">
    <citation type="submission" date="2016-10" db="EMBL/GenBank/DDBJ databases">
        <authorList>
            <person name="Varghese N."/>
            <person name="Submissions S."/>
        </authorList>
    </citation>
    <scope>NUCLEOTIDE SEQUENCE [LARGE SCALE GENOMIC DNA]</scope>
    <source>
        <strain evidence="14">DSM 5918</strain>
    </source>
</reference>
<dbReference type="Pfam" id="PF13426">
    <property type="entry name" value="PAS_9"/>
    <property type="match status" value="1"/>
</dbReference>
<evidence type="ECO:0000256" key="4">
    <source>
        <dbReference type="ARBA" id="ARBA00022679"/>
    </source>
</evidence>
<evidence type="ECO:0000256" key="5">
    <source>
        <dbReference type="ARBA" id="ARBA00022741"/>
    </source>
</evidence>
<dbReference type="SUPFAM" id="SSF55874">
    <property type="entry name" value="ATPase domain of HSP90 chaperone/DNA topoisomerase II/histidine kinase"/>
    <property type="match status" value="1"/>
</dbReference>
<feature type="coiled-coil region" evidence="9">
    <location>
        <begin position="177"/>
        <end position="204"/>
    </location>
</feature>
<organism evidence="13 14">
    <name type="scientific">Desulfomicrobium apsheronum</name>
    <dbReference type="NCBI Taxonomy" id="52560"/>
    <lineage>
        <taxon>Bacteria</taxon>
        <taxon>Pseudomonadati</taxon>
        <taxon>Thermodesulfobacteriota</taxon>
        <taxon>Desulfovibrionia</taxon>
        <taxon>Desulfovibrionales</taxon>
        <taxon>Desulfomicrobiaceae</taxon>
        <taxon>Desulfomicrobium</taxon>
    </lineage>
</organism>
<dbReference type="InterPro" id="IPR003594">
    <property type="entry name" value="HATPase_dom"/>
</dbReference>
<dbReference type="SUPFAM" id="SSF55785">
    <property type="entry name" value="PYP-like sensor domain (PAS domain)"/>
    <property type="match status" value="3"/>
</dbReference>
<dbReference type="STRING" id="52560.SAMN04488082_105135"/>
<evidence type="ECO:0000259" key="11">
    <source>
        <dbReference type="PROSITE" id="PS50112"/>
    </source>
</evidence>
<dbReference type="SMART" id="SM00086">
    <property type="entry name" value="PAC"/>
    <property type="match status" value="3"/>
</dbReference>
<evidence type="ECO:0000256" key="6">
    <source>
        <dbReference type="ARBA" id="ARBA00022777"/>
    </source>
</evidence>
<keyword evidence="8" id="KW-0902">Two-component regulatory system</keyword>
<protein>
    <recommendedName>
        <fullName evidence="2">histidine kinase</fullName>
        <ecNumber evidence="2">2.7.13.3</ecNumber>
    </recommendedName>
</protein>
<dbReference type="InterPro" id="IPR000014">
    <property type="entry name" value="PAS"/>
</dbReference>
<feature type="domain" description="PAS" evidence="11">
    <location>
        <begin position="201"/>
        <end position="246"/>
    </location>
</feature>
<dbReference type="CDD" id="cd00130">
    <property type="entry name" value="PAS"/>
    <property type="match status" value="2"/>
</dbReference>
<gene>
    <name evidence="13" type="ORF">SAMN04488082_105135</name>
</gene>
<dbReference type="InterPro" id="IPR013767">
    <property type="entry name" value="PAS_fold"/>
</dbReference>
<evidence type="ECO:0000259" key="12">
    <source>
        <dbReference type="PROSITE" id="PS50113"/>
    </source>
</evidence>
<proteinExistence type="predicted"/>
<dbReference type="InterPro" id="IPR004358">
    <property type="entry name" value="Sig_transdc_His_kin-like_C"/>
</dbReference>
<evidence type="ECO:0000256" key="8">
    <source>
        <dbReference type="ARBA" id="ARBA00023012"/>
    </source>
</evidence>
<dbReference type="InterPro" id="IPR003661">
    <property type="entry name" value="HisK_dim/P_dom"/>
</dbReference>
<dbReference type="EC" id="2.7.13.3" evidence="2"/>
<name>A0A1I3T9V9_9BACT</name>
<dbReference type="Gene3D" id="3.30.450.20">
    <property type="entry name" value="PAS domain"/>
    <property type="match status" value="3"/>
</dbReference>
<keyword evidence="14" id="KW-1185">Reference proteome</keyword>
<dbReference type="PROSITE" id="PS50109">
    <property type="entry name" value="HIS_KIN"/>
    <property type="match status" value="1"/>
</dbReference>
<comment type="catalytic activity">
    <reaction evidence="1">
        <text>ATP + protein L-histidine = ADP + protein N-phospho-L-histidine.</text>
        <dbReference type="EC" id="2.7.13.3"/>
    </reaction>
</comment>
<dbReference type="RefSeq" id="WP_092373614.1">
    <property type="nucleotide sequence ID" value="NZ_FORX01000005.1"/>
</dbReference>
<dbReference type="EMBL" id="FORX01000005">
    <property type="protein sequence ID" value="SFJ67353.1"/>
    <property type="molecule type" value="Genomic_DNA"/>
</dbReference>
<dbReference type="GO" id="GO:0005524">
    <property type="term" value="F:ATP binding"/>
    <property type="evidence" value="ECO:0007669"/>
    <property type="project" value="UniProtKB-KW"/>
</dbReference>
<dbReference type="GO" id="GO:0006355">
    <property type="term" value="P:regulation of DNA-templated transcription"/>
    <property type="evidence" value="ECO:0007669"/>
    <property type="project" value="InterPro"/>
</dbReference>
<feature type="domain" description="Histidine kinase" evidence="10">
    <location>
        <begin position="465"/>
        <end position="703"/>
    </location>
</feature>